<proteinExistence type="predicted"/>
<comment type="caution">
    <text evidence="1">The sequence shown here is derived from an EMBL/GenBank/DDBJ whole genome shotgun (WGS) entry which is preliminary data.</text>
</comment>
<dbReference type="AlphaFoldDB" id="A0A8X8FKT9"/>
<reference evidence="1 2" key="1">
    <citation type="submission" date="2020-08" db="EMBL/GenBank/DDBJ databases">
        <title>A Genomic Blueprint of the Chicken Gut Microbiome.</title>
        <authorList>
            <person name="Gilroy R."/>
            <person name="Ravi A."/>
            <person name="Getino M."/>
            <person name="Pursley I."/>
            <person name="Horton D.L."/>
            <person name="Alikhan N.-F."/>
            <person name="Baker D."/>
            <person name="Gharbi K."/>
            <person name="Hall N."/>
            <person name="Watson M."/>
            <person name="Adriaenssens E.M."/>
            <person name="Foster-Nyarko E."/>
            <person name="Jarju S."/>
            <person name="Secka A."/>
            <person name="Antonio M."/>
            <person name="Oren A."/>
            <person name="Chaudhuri R."/>
            <person name="La Ragione R.M."/>
            <person name="Hildebrand F."/>
            <person name="Pallen M.J."/>
        </authorList>
    </citation>
    <scope>NUCLEOTIDE SEQUENCE [LARGE SCALE GENOMIC DNA]</scope>
    <source>
        <strain evidence="1 2">Sa5BUN4</strain>
    </source>
</reference>
<keyword evidence="2" id="KW-1185">Reference proteome</keyword>
<gene>
    <name evidence="1" type="ORF">H9654_05840</name>
</gene>
<protein>
    <submittedName>
        <fullName evidence="1">Uncharacterized protein</fullName>
    </submittedName>
</protein>
<name>A0A8X8FKT9_9GAMM</name>
<sequence length="150" mass="15554">MIIAGMLLLAAAPFAAGSHVDARDYPSAGAGEAAFAVMERALVRGFDYICGDTFCEGDYGNLRALQLRCAVSRDGGTVAGCLWSFAGSHASVGPFDPTPSVDARTWACRLPVVPGTSLAALLERLRGPDALDTPLPGTDVSSYDALTDCL</sequence>
<evidence type="ECO:0000313" key="1">
    <source>
        <dbReference type="EMBL" id="MBD7953728.1"/>
    </source>
</evidence>
<dbReference type="RefSeq" id="WP_191769754.1">
    <property type="nucleotide sequence ID" value="NZ_JACSQS010000004.1"/>
</dbReference>
<accession>A0A8X8FKT9</accession>
<dbReference type="Proteomes" id="UP000636938">
    <property type="component" value="Unassembled WGS sequence"/>
</dbReference>
<organism evidence="1 2">
    <name type="scientific">Stenotrophomonas lacuserhaii</name>
    <dbReference type="NCBI Taxonomy" id="2760084"/>
    <lineage>
        <taxon>Bacteria</taxon>
        <taxon>Pseudomonadati</taxon>
        <taxon>Pseudomonadota</taxon>
        <taxon>Gammaproteobacteria</taxon>
        <taxon>Lysobacterales</taxon>
        <taxon>Lysobacteraceae</taxon>
        <taxon>Stenotrophomonas</taxon>
    </lineage>
</organism>
<evidence type="ECO:0000313" key="2">
    <source>
        <dbReference type="Proteomes" id="UP000636938"/>
    </source>
</evidence>
<dbReference type="EMBL" id="JACSQS010000004">
    <property type="protein sequence ID" value="MBD7953728.1"/>
    <property type="molecule type" value="Genomic_DNA"/>
</dbReference>